<organism evidence="3 4">
    <name type="scientific">Trachymyrmex cornetzi</name>
    <dbReference type="NCBI Taxonomy" id="471704"/>
    <lineage>
        <taxon>Eukaryota</taxon>
        <taxon>Metazoa</taxon>
        <taxon>Ecdysozoa</taxon>
        <taxon>Arthropoda</taxon>
        <taxon>Hexapoda</taxon>
        <taxon>Insecta</taxon>
        <taxon>Pterygota</taxon>
        <taxon>Neoptera</taxon>
        <taxon>Endopterygota</taxon>
        <taxon>Hymenoptera</taxon>
        <taxon>Apocrita</taxon>
        <taxon>Aculeata</taxon>
        <taxon>Formicoidea</taxon>
        <taxon>Formicidae</taxon>
        <taxon>Myrmicinae</taxon>
        <taxon>Trachymyrmex</taxon>
    </lineage>
</organism>
<dbReference type="SUPFAM" id="SSF90112">
    <property type="entry name" value="Neurotransmitter-gated ion-channel transmembrane pore"/>
    <property type="match status" value="2"/>
</dbReference>
<protein>
    <submittedName>
        <fullName evidence="3">Uncharacterized protein</fullName>
    </submittedName>
</protein>
<dbReference type="STRING" id="471704.A0A195EIG8"/>
<gene>
    <name evidence="3" type="ORF">ALC57_02756</name>
</gene>
<feature type="compositionally biased region" description="Low complexity" evidence="1">
    <location>
        <begin position="13"/>
        <end position="30"/>
    </location>
</feature>
<dbReference type="GO" id="GO:0006811">
    <property type="term" value="P:monoatomic ion transport"/>
    <property type="evidence" value="ECO:0007669"/>
    <property type="project" value="InterPro"/>
</dbReference>
<keyword evidence="2" id="KW-0472">Membrane</keyword>
<evidence type="ECO:0000313" key="4">
    <source>
        <dbReference type="Proteomes" id="UP000078492"/>
    </source>
</evidence>
<feature type="transmembrane region" description="Helical" evidence="2">
    <location>
        <begin position="89"/>
        <end position="111"/>
    </location>
</feature>
<dbReference type="InterPro" id="IPR038050">
    <property type="entry name" value="Neuro_actylchol_rec"/>
</dbReference>
<evidence type="ECO:0000256" key="1">
    <source>
        <dbReference type="SAM" id="MobiDB-lite"/>
    </source>
</evidence>
<keyword evidence="4" id="KW-1185">Reference proteome</keyword>
<feature type="region of interest" description="Disordered" evidence="1">
    <location>
        <begin position="1"/>
        <end position="48"/>
    </location>
</feature>
<feature type="compositionally biased region" description="Basic residues" evidence="1">
    <location>
        <begin position="1"/>
        <end position="12"/>
    </location>
</feature>
<dbReference type="Gene3D" id="1.20.58.390">
    <property type="entry name" value="Neurotransmitter-gated ion-channel transmembrane domain"/>
    <property type="match status" value="1"/>
</dbReference>
<sequence>MKASRHHSHNRPSARSSPSRWPSPASSASPLGTPMRAATPSPPIAIQISSTTPLPRSVKVPSKTRYWLRKLLFCGYPDNARGSARIDYIARYAFPFMFILFNVLYWCIYTGHEDDNVGMEK</sequence>
<dbReference type="GO" id="GO:0016020">
    <property type="term" value="C:membrane"/>
    <property type="evidence" value="ECO:0007669"/>
    <property type="project" value="InterPro"/>
</dbReference>
<dbReference type="Proteomes" id="UP000078492">
    <property type="component" value="Unassembled WGS sequence"/>
</dbReference>
<keyword evidence="2" id="KW-1133">Transmembrane helix</keyword>
<evidence type="ECO:0000313" key="3">
    <source>
        <dbReference type="EMBL" id="KYN27692.1"/>
    </source>
</evidence>
<evidence type="ECO:0000256" key="2">
    <source>
        <dbReference type="SAM" id="Phobius"/>
    </source>
</evidence>
<dbReference type="InterPro" id="IPR036719">
    <property type="entry name" value="Neuro-gated_channel_TM_sf"/>
</dbReference>
<reference evidence="3 4" key="1">
    <citation type="submission" date="2015-09" db="EMBL/GenBank/DDBJ databases">
        <title>Trachymyrmex cornetzi WGS genome.</title>
        <authorList>
            <person name="Nygaard S."/>
            <person name="Hu H."/>
            <person name="Boomsma J."/>
            <person name="Zhang G."/>
        </authorList>
    </citation>
    <scope>NUCLEOTIDE SEQUENCE [LARGE SCALE GENOMIC DNA]</scope>
    <source>
        <strain evidence="3">Tcor2-1</strain>
        <tissue evidence="3">Whole body</tissue>
    </source>
</reference>
<accession>A0A195EIG8</accession>
<dbReference type="EMBL" id="KQ978881">
    <property type="protein sequence ID" value="KYN27692.1"/>
    <property type="molecule type" value="Genomic_DNA"/>
</dbReference>
<name>A0A195EIG8_9HYME</name>
<keyword evidence="2" id="KW-0812">Transmembrane</keyword>
<dbReference type="AlphaFoldDB" id="A0A195EIG8"/>
<proteinExistence type="predicted"/>